<evidence type="ECO:0000256" key="7">
    <source>
        <dbReference type="ARBA" id="ARBA00023014"/>
    </source>
</evidence>
<dbReference type="InterPro" id="IPR036010">
    <property type="entry name" value="2Fe-2S_ferredoxin-like_sf"/>
</dbReference>
<dbReference type="Gene3D" id="3.30.70.20">
    <property type="match status" value="1"/>
</dbReference>
<keyword evidence="2" id="KW-0004">4Fe-4S</keyword>
<evidence type="ECO:0000256" key="1">
    <source>
        <dbReference type="ARBA" id="ARBA00001966"/>
    </source>
</evidence>
<organism evidence="12">
    <name type="scientific">hydrothermal vent metagenome</name>
    <dbReference type="NCBI Taxonomy" id="652676"/>
    <lineage>
        <taxon>unclassified sequences</taxon>
        <taxon>metagenomes</taxon>
        <taxon>ecological metagenomes</taxon>
    </lineage>
</organism>
<dbReference type="PROSITE" id="PS51669">
    <property type="entry name" value="4FE4S_MOW_BIS_MGD"/>
    <property type="match status" value="1"/>
</dbReference>
<feature type="domain" description="4Fe-4S Mo/W bis-MGD-type" evidence="10">
    <location>
        <begin position="224"/>
        <end position="292"/>
    </location>
</feature>
<protein>
    <submittedName>
        <fullName evidence="12">NADH-ubiquinone oxidoreductase chain G</fullName>
        <ecNumber evidence="12">1.6.5.3</ecNumber>
    </submittedName>
</protein>
<keyword evidence="12" id="KW-0560">Oxidoreductase</keyword>
<dbReference type="Gene3D" id="2.20.25.90">
    <property type="entry name" value="ADC-like domains"/>
    <property type="match status" value="1"/>
</dbReference>
<evidence type="ECO:0000259" key="9">
    <source>
        <dbReference type="PROSITE" id="PS51085"/>
    </source>
</evidence>
<dbReference type="SMART" id="SM00929">
    <property type="entry name" value="NADH-G_4Fe-4S_3"/>
    <property type="match status" value="1"/>
</dbReference>
<dbReference type="PROSITE" id="PS51839">
    <property type="entry name" value="4FE4S_HC3"/>
    <property type="match status" value="1"/>
</dbReference>
<evidence type="ECO:0000256" key="6">
    <source>
        <dbReference type="ARBA" id="ARBA00023004"/>
    </source>
</evidence>
<dbReference type="PROSITE" id="PS00641">
    <property type="entry name" value="COMPLEX1_75K_1"/>
    <property type="match status" value="1"/>
</dbReference>
<dbReference type="GO" id="GO:0016020">
    <property type="term" value="C:membrane"/>
    <property type="evidence" value="ECO:0007669"/>
    <property type="project" value="InterPro"/>
</dbReference>
<dbReference type="SUPFAM" id="SSF54292">
    <property type="entry name" value="2Fe-2S ferredoxin-like"/>
    <property type="match status" value="1"/>
</dbReference>
<dbReference type="PANTHER" id="PTHR43105:SF10">
    <property type="entry name" value="NADH-QUINONE OXIDOREDUCTASE SUBUNIT G"/>
    <property type="match status" value="1"/>
</dbReference>
<evidence type="ECO:0000313" key="12">
    <source>
        <dbReference type="EMBL" id="SFV64190.1"/>
    </source>
</evidence>
<evidence type="ECO:0000256" key="8">
    <source>
        <dbReference type="ARBA" id="ARBA00034078"/>
    </source>
</evidence>
<dbReference type="Pfam" id="PF10588">
    <property type="entry name" value="NADH-G_4Fe-4S_3"/>
    <property type="match status" value="1"/>
</dbReference>
<dbReference type="PANTHER" id="PTHR43105">
    <property type="entry name" value="RESPIRATORY NITRATE REDUCTASE"/>
    <property type="match status" value="1"/>
</dbReference>
<dbReference type="Pfam" id="PF13510">
    <property type="entry name" value="Fer2_4"/>
    <property type="match status" value="1"/>
</dbReference>
<dbReference type="GO" id="GO:0048038">
    <property type="term" value="F:quinone binding"/>
    <property type="evidence" value="ECO:0007669"/>
    <property type="project" value="UniProtKB-KW"/>
</dbReference>
<dbReference type="EC" id="1.6.5.3" evidence="12"/>
<dbReference type="Pfam" id="PF22117">
    <property type="entry name" value="Fer4_Nqo3"/>
    <property type="match status" value="1"/>
</dbReference>
<dbReference type="Pfam" id="PF04879">
    <property type="entry name" value="Molybdop_Fe4S4"/>
    <property type="match status" value="1"/>
</dbReference>
<accession>A0A1W1CEA0</accession>
<dbReference type="Gene3D" id="3.40.50.740">
    <property type="match status" value="1"/>
</dbReference>
<dbReference type="SUPFAM" id="SSF53706">
    <property type="entry name" value="Formate dehydrogenase/DMSO reductase, domains 1-3"/>
    <property type="match status" value="1"/>
</dbReference>
<dbReference type="InterPro" id="IPR006656">
    <property type="entry name" value="Mopterin_OxRdtase"/>
</dbReference>
<dbReference type="InterPro" id="IPR054351">
    <property type="entry name" value="NADH_UbQ_OxRdtase_ferredoxin"/>
</dbReference>
<comment type="cofactor">
    <cofactor evidence="1">
        <name>[4Fe-4S] cluster</name>
        <dbReference type="ChEBI" id="CHEBI:49883"/>
    </cofactor>
</comment>
<feature type="domain" description="4Fe-4S His(Cys)3-ligated-type" evidence="11">
    <location>
        <begin position="89"/>
        <end position="128"/>
    </location>
</feature>
<evidence type="ECO:0000256" key="5">
    <source>
        <dbReference type="ARBA" id="ARBA00022723"/>
    </source>
</evidence>
<dbReference type="GO" id="GO:0042773">
    <property type="term" value="P:ATP synthesis coupled electron transport"/>
    <property type="evidence" value="ECO:0007669"/>
    <property type="project" value="InterPro"/>
</dbReference>
<evidence type="ECO:0000256" key="3">
    <source>
        <dbReference type="ARBA" id="ARBA00022714"/>
    </source>
</evidence>
<dbReference type="CDD" id="cd00207">
    <property type="entry name" value="fer2"/>
    <property type="match status" value="1"/>
</dbReference>
<reference evidence="12" key="1">
    <citation type="submission" date="2016-10" db="EMBL/GenBank/DDBJ databases">
        <authorList>
            <person name="de Groot N.N."/>
        </authorList>
    </citation>
    <scope>NUCLEOTIDE SEQUENCE</scope>
</reference>
<keyword evidence="5" id="KW-0479">Metal-binding</keyword>
<sequence length="752" mass="82696">MSVHNSMNTGKEISITINGKEFKSTFGKTILEIAREHDIYVPTMCYLTKVLPIGSCRMCVVEVEGVEGMILSCQEKATDGAVITTDSDALFEERQSIMKLYNVNHPLECGVCDKSGECDLQNKTMEFNLEAQDFTARDQNRPVENWGHVSYDPALCIMCEKCVRVSTEITGDEALKIRFGGYGSTIVNTKKEKNYASLGEAAAVCPVGALVSTKFKYTANAWELTKIPSACPHCGGGCQMYYEVKQDRIYRVTNEFEFSTLCGAGRFGFDYANEGVIKDKEAFTKAVEAFNKADTVLLSNQTSNEEALILQKLKEKLGFKLVSPEARAYQKFMQAYGSITGKHLYGGSLKSISESKAVIVFGSRINDDAPAVKYHVNMASKWHQARVAYMHPIEDKEIQNIVTQFIKYEVGSEEGVAALLADTLLKETELPKAVRSFLDDLDIGYLSAETNVGEEELEALRKSLLKKSGFSLVVGSDLYAHPRAEQIAKLVALLEQYAGFNVVCVPPAGNAMGISLVCDLDDEAEGASVGYNMPADFTLSALGGGDLDMPAMNQQEGTLTTVEKRVVPMNVALPYGGYVLNDIANALGLDAEYTIEYTKVLPEEKGFEAIEFDALPDYFDSVGTEHRGYLLKARKVSVSRNFEDVEELDGYDGAVVYRCDPTEQFSAFTAKSSLLEDEAVLLGSQQFATATRLKDGDRITFAIDGVGFDRLFKIDTTMKGTIALNPTFDMGLSGALVSSYRFKRLDFERAGN</sequence>
<name>A0A1W1CEA0_9ZZZZ</name>
<dbReference type="GO" id="GO:0008137">
    <property type="term" value="F:NADH dehydrogenase (ubiquinone) activity"/>
    <property type="evidence" value="ECO:0007669"/>
    <property type="project" value="InterPro"/>
</dbReference>
<keyword evidence="4" id="KW-0874">Quinone</keyword>
<dbReference type="InterPro" id="IPR000283">
    <property type="entry name" value="NADH_UbQ_OxRdtase_75kDa_su_CS"/>
</dbReference>
<evidence type="ECO:0000259" key="10">
    <source>
        <dbReference type="PROSITE" id="PS51669"/>
    </source>
</evidence>
<dbReference type="InterPro" id="IPR006963">
    <property type="entry name" value="Mopterin_OxRdtase_4Fe-4S_dom"/>
</dbReference>
<dbReference type="Pfam" id="PF00384">
    <property type="entry name" value="Molybdopterin"/>
    <property type="match status" value="1"/>
</dbReference>
<dbReference type="GO" id="GO:0051539">
    <property type="term" value="F:4 iron, 4 sulfur cluster binding"/>
    <property type="evidence" value="ECO:0007669"/>
    <property type="project" value="UniProtKB-KW"/>
</dbReference>
<dbReference type="InterPro" id="IPR050123">
    <property type="entry name" value="Prok_molybdopt-oxidoreductase"/>
</dbReference>
<dbReference type="SUPFAM" id="SSF54862">
    <property type="entry name" value="4Fe-4S ferredoxins"/>
    <property type="match status" value="1"/>
</dbReference>
<keyword evidence="7" id="KW-0411">Iron-sulfur</keyword>
<keyword evidence="6" id="KW-0408">Iron</keyword>
<keyword evidence="3" id="KW-0001">2Fe-2S</keyword>
<keyword evidence="12" id="KW-0830">Ubiquinone</keyword>
<dbReference type="PROSITE" id="PS51085">
    <property type="entry name" value="2FE2S_FER_2"/>
    <property type="match status" value="1"/>
</dbReference>
<dbReference type="GO" id="GO:0016491">
    <property type="term" value="F:oxidoreductase activity"/>
    <property type="evidence" value="ECO:0007669"/>
    <property type="project" value="UniProtKB-KW"/>
</dbReference>
<dbReference type="Gene3D" id="3.40.228.10">
    <property type="entry name" value="Dimethylsulfoxide Reductase, domain 2"/>
    <property type="match status" value="1"/>
</dbReference>
<dbReference type="SMART" id="SM00926">
    <property type="entry name" value="Molybdop_Fe4S4"/>
    <property type="match status" value="1"/>
</dbReference>
<evidence type="ECO:0000256" key="4">
    <source>
        <dbReference type="ARBA" id="ARBA00022719"/>
    </source>
</evidence>
<dbReference type="Gene3D" id="3.10.20.740">
    <property type="match status" value="1"/>
</dbReference>
<dbReference type="EMBL" id="FPHL01000035">
    <property type="protein sequence ID" value="SFV64190.1"/>
    <property type="molecule type" value="Genomic_DNA"/>
</dbReference>
<comment type="cofactor">
    <cofactor evidence="8">
        <name>[2Fe-2S] cluster</name>
        <dbReference type="ChEBI" id="CHEBI:190135"/>
    </cofactor>
</comment>
<dbReference type="GO" id="GO:0051537">
    <property type="term" value="F:2 iron, 2 sulfur cluster binding"/>
    <property type="evidence" value="ECO:0007669"/>
    <property type="project" value="UniProtKB-KW"/>
</dbReference>
<feature type="domain" description="2Fe-2S ferredoxin-type" evidence="9">
    <location>
        <begin position="11"/>
        <end position="89"/>
    </location>
</feature>
<evidence type="ECO:0000256" key="2">
    <source>
        <dbReference type="ARBA" id="ARBA00022485"/>
    </source>
</evidence>
<gene>
    <name evidence="12" type="ORF">MNB_SV-10-628</name>
</gene>
<dbReference type="InterPro" id="IPR001041">
    <property type="entry name" value="2Fe-2S_ferredoxin-type"/>
</dbReference>
<dbReference type="InterPro" id="IPR019574">
    <property type="entry name" value="NADH_UbQ_OxRdtase_Gsu_4Fe4S-bd"/>
</dbReference>
<dbReference type="FunFam" id="3.10.20.740:FF:000003">
    <property type="entry name" value="Formate dehydrogenase subunit alpha"/>
    <property type="match status" value="1"/>
</dbReference>
<evidence type="ECO:0000259" key="11">
    <source>
        <dbReference type="PROSITE" id="PS51839"/>
    </source>
</evidence>
<dbReference type="GO" id="GO:0046872">
    <property type="term" value="F:metal ion binding"/>
    <property type="evidence" value="ECO:0007669"/>
    <property type="project" value="UniProtKB-KW"/>
</dbReference>
<dbReference type="AlphaFoldDB" id="A0A1W1CEA0"/>
<proteinExistence type="predicted"/>